<keyword evidence="2" id="KW-0560">Oxidoreductase</keyword>
<dbReference type="PANTHER" id="PTHR13887:SF14">
    <property type="entry name" value="DISULFIDE BOND FORMATION PROTEIN D"/>
    <property type="match status" value="1"/>
</dbReference>
<feature type="domain" description="Thioredoxin" evidence="6">
    <location>
        <begin position="79"/>
        <end position="268"/>
    </location>
</feature>
<evidence type="ECO:0000256" key="4">
    <source>
        <dbReference type="ARBA" id="ARBA00023284"/>
    </source>
</evidence>
<dbReference type="PROSITE" id="PS51352">
    <property type="entry name" value="THIOREDOXIN_2"/>
    <property type="match status" value="1"/>
</dbReference>
<evidence type="ECO:0000259" key="6">
    <source>
        <dbReference type="PROSITE" id="PS51352"/>
    </source>
</evidence>
<keyword evidence="4" id="KW-0676">Redox-active center</keyword>
<protein>
    <submittedName>
        <fullName evidence="7">DsbA family protein</fullName>
    </submittedName>
</protein>
<evidence type="ECO:0000256" key="3">
    <source>
        <dbReference type="ARBA" id="ARBA00023157"/>
    </source>
</evidence>
<dbReference type="AlphaFoldDB" id="A0A850PI76"/>
<dbReference type="EMBL" id="JABXXR010000074">
    <property type="protein sequence ID" value="NVN40921.1"/>
    <property type="molecule type" value="Genomic_DNA"/>
</dbReference>
<dbReference type="InterPro" id="IPR001853">
    <property type="entry name" value="DSBA-like_thioredoxin_dom"/>
</dbReference>
<dbReference type="Pfam" id="PF18312">
    <property type="entry name" value="ScsC_N"/>
    <property type="match status" value="1"/>
</dbReference>
<dbReference type="Gene3D" id="3.40.30.10">
    <property type="entry name" value="Glutaredoxin"/>
    <property type="match status" value="1"/>
</dbReference>
<dbReference type="SUPFAM" id="SSF52833">
    <property type="entry name" value="Thioredoxin-like"/>
    <property type="match status" value="1"/>
</dbReference>
<evidence type="ECO:0000256" key="5">
    <source>
        <dbReference type="SAM" id="SignalP"/>
    </source>
</evidence>
<gene>
    <name evidence="7" type="ORF">HUK82_10140</name>
</gene>
<dbReference type="GO" id="GO:0016491">
    <property type="term" value="F:oxidoreductase activity"/>
    <property type="evidence" value="ECO:0007669"/>
    <property type="project" value="UniProtKB-KW"/>
</dbReference>
<comment type="caution">
    <text evidence="7">The sequence shown here is derived from an EMBL/GenBank/DDBJ whole genome shotgun (WGS) entry which is preliminary data.</text>
</comment>
<accession>A0A850PI76</accession>
<proteinExistence type="predicted"/>
<dbReference type="InterPro" id="IPR036249">
    <property type="entry name" value="Thioredoxin-like_sf"/>
</dbReference>
<organism evidence="7 8">
    <name type="scientific">Ameyamaea chiangmaiensis</name>
    <dbReference type="NCBI Taxonomy" id="442969"/>
    <lineage>
        <taxon>Bacteria</taxon>
        <taxon>Pseudomonadati</taxon>
        <taxon>Pseudomonadota</taxon>
        <taxon>Alphaproteobacteria</taxon>
        <taxon>Acetobacterales</taxon>
        <taxon>Acetobacteraceae</taxon>
        <taxon>Ameyamaea</taxon>
    </lineage>
</organism>
<evidence type="ECO:0000313" key="8">
    <source>
        <dbReference type="Proteomes" id="UP000585665"/>
    </source>
</evidence>
<reference evidence="7 8" key="1">
    <citation type="submission" date="2020-06" db="EMBL/GenBank/DDBJ databases">
        <title>Description of novel acetic acid bacteria.</title>
        <authorList>
            <person name="Sombolestani A."/>
        </authorList>
    </citation>
    <scope>NUCLEOTIDE SEQUENCE [LARGE SCALE GENOMIC DNA]</scope>
    <source>
        <strain evidence="7 8">LMG 27010</strain>
    </source>
</reference>
<dbReference type="InterPro" id="IPR013766">
    <property type="entry name" value="Thioredoxin_domain"/>
</dbReference>
<keyword evidence="1 5" id="KW-0732">Signal</keyword>
<dbReference type="PANTHER" id="PTHR13887">
    <property type="entry name" value="GLUTATHIONE S-TRANSFERASE KAPPA"/>
    <property type="match status" value="1"/>
</dbReference>
<keyword evidence="3" id="KW-1015">Disulfide bond</keyword>
<dbReference type="Proteomes" id="UP000585665">
    <property type="component" value="Unassembled WGS sequence"/>
</dbReference>
<evidence type="ECO:0000256" key="1">
    <source>
        <dbReference type="ARBA" id="ARBA00022729"/>
    </source>
</evidence>
<sequence>MTILSPVLTPAGRVRQTLRALVITTSLGAAALAGSVSAHAADATTAGSFSPAQRAEIVAIVRDALKTDPTILADAITALRANAQQAQQTATLDAVGKNRAALEHTATDAVFGNPSGRMTLVEFYDPRCPYCRKVLPDLASLVAGDHDLRLVEKIIPVLGDASLLDSKAIVAAGLQGKYGALQNALMSDAAKPSIDRIRTLAQAQGLDVARLERDMNSGTVAGIIQANLDLSRTIGVDGTPTFIIGGTSVIPGAVTVDELRSQIARARAG</sequence>
<feature type="signal peptide" evidence="5">
    <location>
        <begin position="1"/>
        <end position="40"/>
    </location>
</feature>
<keyword evidence="8" id="KW-1185">Reference proteome</keyword>
<name>A0A850PI76_9PROT</name>
<dbReference type="Pfam" id="PF01323">
    <property type="entry name" value="DSBA"/>
    <property type="match status" value="1"/>
</dbReference>
<evidence type="ECO:0000313" key="7">
    <source>
        <dbReference type="EMBL" id="NVN40921.1"/>
    </source>
</evidence>
<dbReference type="RefSeq" id="WP_176613852.1">
    <property type="nucleotide sequence ID" value="NZ_JABXXR010000074.1"/>
</dbReference>
<feature type="chain" id="PRO_5032425173" evidence="5">
    <location>
        <begin position="41"/>
        <end position="269"/>
    </location>
</feature>
<dbReference type="InterPro" id="IPR041205">
    <property type="entry name" value="ScsC_N"/>
</dbReference>
<dbReference type="CDD" id="cd03023">
    <property type="entry name" value="DsbA_Com1_like"/>
    <property type="match status" value="1"/>
</dbReference>
<evidence type="ECO:0000256" key="2">
    <source>
        <dbReference type="ARBA" id="ARBA00023002"/>
    </source>
</evidence>